<name>A0A3E0DYM5_9BACT</name>
<sequence length="177" mass="20865">MDKMPSMKLFGFFPLMNVGLFLLTAFACISKEPKNDPRFHGMWKLDIIESYDSISGKWSHYETDQYHDGYILYDGKGHMAVHLTSKGYRDFDVSKNVDSLDMEGLKERLKRYQTNFVYFADYQTKENVIDHNRLSATDPFNWGTVLTRDFEFKNDTLILSARESIDANKLRLRWVKY</sequence>
<keyword evidence="3" id="KW-1185">Reference proteome</keyword>
<feature type="domain" description="Lipocalin-like" evidence="1">
    <location>
        <begin position="40"/>
        <end position="167"/>
    </location>
</feature>
<evidence type="ECO:0000313" key="3">
    <source>
        <dbReference type="Proteomes" id="UP000256405"/>
    </source>
</evidence>
<dbReference type="Proteomes" id="UP000256405">
    <property type="component" value="Unassembled WGS sequence"/>
</dbReference>
<dbReference type="InterPro" id="IPR024311">
    <property type="entry name" value="Lipocalin-like"/>
</dbReference>
<protein>
    <submittedName>
        <fullName evidence="2">Lipocalin-like protein</fullName>
    </submittedName>
</protein>
<dbReference type="AlphaFoldDB" id="A0A3E0DYM5"/>
<proteinExistence type="predicted"/>
<organism evidence="2 3">
    <name type="scientific">Algoriphagus antarcticus</name>
    <dbReference type="NCBI Taxonomy" id="238540"/>
    <lineage>
        <taxon>Bacteria</taxon>
        <taxon>Pseudomonadati</taxon>
        <taxon>Bacteroidota</taxon>
        <taxon>Cytophagia</taxon>
        <taxon>Cytophagales</taxon>
        <taxon>Cyclobacteriaceae</taxon>
        <taxon>Algoriphagus</taxon>
    </lineage>
</organism>
<gene>
    <name evidence="2" type="ORF">C8N25_105167</name>
</gene>
<comment type="caution">
    <text evidence="2">The sequence shown here is derived from an EMBL/GenBank/DDBJ whole genome shotgun (WGS) entry which is preliminary data.</text>
</comment>
<reference evidence="2 3" key="1">
    <citation type="submission" date="2018-08" db="EMBL/GenBank/DDBJ databases">
        <title>Genomic Encyclopedia of Archaeal and Bacterial Type Strains, Phase II (KMG-II): from individual species to whole genera.</title>
        <authorList>
            <person name="Goeker M."/>
        </authorList>
    </citation>
    <scope>NUCLEOTIDE SEQUENCE [LARGE SCALE GENOMIC DNA]</scope>
    <source>
        <strain evidence="2 3">DSM 15986</strain>
    </source>
</reference>
<dbReference type="OrthoDB" id="1431762at2"/>
<dbReference type="PROSITE" id="PS51257">
    <property type="entry name" value="PROKAR_LIPOPROTEIN"/>
    <property type="match status" value="1"/>
</dbReference>
<dbReference type="EMBL" id="QUNF01000005">
    <property type="protein sequence ID" value="REG91055.1"/>
    <property type="molecule type" value="Genomic_DNA"/>
</dbReference>
<evidence type="ECO:0000259" key="1">
    <source>
        <dbReference type="Pfam" id="PF13924"/>
    </source>
</evidence>
<dbReference type="Pfam" id="PF13924">
    <property type="entry name" value="Lipocalin_5"/>
    <property type="match status" value="1"/>
</dbReference>
<evidence type="ECO:0000313" key="2">
    <source>
        <dbReference type="EMBL" id="REG91055.1"/>
    </source>
</evidence>
<accession>A0A3E0DYM5</accession>